<evidence type="ECO:0008006" key="7">
    <source>
        <dbReference type="Google" id="ProtNLM"/>
    </source>
</evidence>
<dbReference type="GO" id="GO:0016705">
    <property type="term" value="F:oxidoreductase activity, acting on paired donors, with incorporation or reduction of molecular oxygen"/>
    <property type="evidence" value="ECO:0007669"/>
    <property type="project" value="InterPro"/>
</dbReference>
<dbReference type="EnsemblPlants" id="EMT22522">
    <property type="protein sequence ID" value="EMT22522"/>
    <property type="gene ID" value="F775_43122"/>
</dbReference>
<evidence type="ECO:0000256" key="5">
    <source>
        <dbReference type="SAM" id="MobiDB-lite"/>
    </source>
</evidence>
<dbReference type="CDD" id="cd11071">
    <property type="entry name" value="CYP74"/>
    <property type="match status" value="1"/>
</dbReference>
<reference evidence="6" key="1">
    <citation type="submission" date="2015-06" db="UniProtKB">
        <authorList>
            <consortium name="EnsemblPlants"/>
        </authorList>
    </citation>
    <scope>IDENTIFICATION</scope>
</reference>
<feature type="compositionally biased region" description="Acidic residues" evidence="5">
    <location>
        <begin position="53"/>
        <end position="62"/>
    </location>
</feature>
<evidence type="ECO:0000256" key="4">
    <source>
        <dbReference type="ARBA" id="ARBA00029441"/>
    </source>
</evidence>
<dbReference type="PANTHER" id="PTHR24286">
    <property type="entry name" value="CYTOCHROME P450 26"/>
    <property type="match status" value="1"/>
</dbReference>
<accession>M8C663</accession>
<dbReference type="GO" id="GO:0016125">
    <property type="term" value="P:sterol metabolic process"/>
    <property type="evidence" value="ECO:0007669"/>
    <property type="project" value="TreeGrafter"/>
</dbReference>
<sequence length="587" mass="64461">MAAGYCFRDHFIGFMGTEATREAPAANAASRPPVPADPSTRRVGGRFWVLAASDDEEDDDGDPAGRSPADYSPTPSDVICEAFNPRYSEEEMATLVDDIVPGDDLARIGLRTEDRVEVVRRIIHRRTAATAIRPWKGPLPKVATLVNDIVPGDDPARIGLRTEDRVEVVRRIIHRRTAATAIQPWKGPLPKAPGSYGLPFVSAIRDRLDFYYFQGEAKYFESRVEKHGSTVLRINVPPGPFMARDPRVVAVLDAKSFPVLFDVDKVEKKNLFTGTYMPSTSLTGGFRVCSYLDPSEPTHTKVKQLLFSLLASRKDAVIPAFRSHFSSLLATVESQLVLGGKSNFNMLNDFTSFEFIADAYFGVLPSASDLGTTGPTKAAKWLIFQLHPLVTFGLPLILEEPLLHTVLLPPIFVSGDYKALYKYFYAAATKALDMAESLGLNRDEACHNLLFATVFNSYGGLKVMLPGILGRIAEAGEKFHQRLAAEALEKMELTKSAVWEALRLDPPGKGSKLLQYVYWSNGRETESPSVDNKQCPGKNLVVLVGRLLVVEMFLRYDTFAADVGVDLLGPKVEFTGVTKATSGPGAV</sequence>
<comment type="pathway">
    <text evidence="4">Plant hormone biosynthesis.</text>
</comment>
<dbReference type="AlphaFoldDB" id="M8C663"/>
<comment type="pathway">
    <text evidence="1">Hormone biosynthesis.</text>
</comment>
<feature type="region of interest" description="Disordered" evidence="5">
    <location>
        <begin position="52"/>
        <end position="75"/>
    </location>
</feature>
<dbReference type="Gene3D" id="1.10.630.10">
    <property type="entry name" value="Cytochrome P450"/>
    <property type="match status" value="2"/>
</dbReference>
<evidence type="ECO:0000256" key="2">
    <source>
        <dbReference type="ARBA" id="ARBA00022723"/>
    </source>
</evidence>
<dbReference type="GO" id="GO:0005506">
    <property type="term" value="F:iron ion binding"/>
    <property type="evidence" value="ECO:0007669"/>
    <property type="project" value="InterPro"/>
</dbReference>
<name>M8C663_AEGTA</name>
<evidence type="ECO:0000256" key="1">
    <source>
        <dbReference type="ARBA" id="ARBA00004972"/>
    </source>
</evidence>
<evidence type="ECO:0000256" key="3">
    <source>
        <dbReference type="ARBA" id="ARBA00023004"/>
    </source>
</evidence>
<dbReference type="GO" id="GO:0004497">
    <property type="term" value="F:monooxygenase activity"/>
    <property type="evidence" value="ECO:0007669"/>
    <property type="project" value="InterPro"/>
</dbReference>
<keyword evidence="3" id="KW-0408">Iron</keyword>
<keyword evidence="2" id="KW-0479">Metal-binding</keyword>
<dbReference type="PANTHER" id="PTHR24286:SF328">
    <property type="entry name" value="ALLENE OXIDE SYNTHASE"/>
    <property type="match status" value="1"/>
</dbReference>
<proteinExistence type="predicted"/>
<dbReference type="GO" id="GO:0020037">
    <property type="term" value="F:heme binding"/>
    <property type="evidence" value="ECO:0007669"/>
    <property type="project" value="InterPro"/>
</dbReference>
<protein>
    <recommendedName>
        <fullName evidence="7">Allene oxide synthase, chloroplastic</fullName>
    </recommendedName>
</protein>
<dbReference type="SUPFAM" id="SSF48264">
    <property type="entry name" value="Cytochrome P450"/>
    <property type="match status" value="1"/>
</dbReference>
<evidence type="ECO:0000313" key="6">
    <source>
        <dbReference type="EnsemblPlants" id="EMT22522"/>
    </source>
</evidence>
<organism evidence="6">
    <name type="scientific">Aegilops tauschii</name>
    <name type="common">Tausch's goatgrass</name>
    <name type="synonym">Aegilops squarrosa</name>
    <dbReference type="NCBI Taxonomy" id="37682"/>
    <lineage>
        <taxon>Eukaryota</taxon>
        <taxon>Viridiplantae</taxon>
        <taxon>Streptophyta</taxon>
        <taxon>Embryophyta</taxon>
        <taxon>Tracheophyta</taxon>
        <taxon>Spermatophyta</taxon>
        <taxon>Magnoliopsida</taxon>
        <taxon>Liliopsida</taxon>
        <taxon>Poales</taxon>
        <taxon>Poaceae</taxon>
        <taxon>BOP clade</taxon>
        <taxon>Pooideae</taxon>
        <taxon>Triticodae</taxon>
        <taxon>Triticeae</taxon>
        <taxon>Triticinae</taxon>
        <taxon>Aegilops</taxon>
    </lineage>
</organism>
<dbReference type="InterPro" id="IPR036396">
    <property type="entry name" value="Cyt_P450_sf"/>
</dbReference>